<sequence length="194" mass="20015">MWCRLLGGARRGAGGGPQRVTAGNNISLCGRQAAVASSGLHYGHEGRATGEAGIYWCCCCCYFCCYIYIAAACGHSAGREGIAARRPSLSKLNTHTHKTSFHNYLVIIIVTISNKSVSWAGGAAGAVGAAAAPSTAGSKSEYRVSRSNRTRIAQWATGRVGSTAAPSSAAAAARRGSSERVVQSEASLEASQLC</sequence>
<evidence type="ECO:0000313" key="3">
    <source>
        <dbReference type="Proteomes" id="UP000324222"/>
    </source>
</evidence>
<gene>
    <name evidence="2" type="ORF">E2C01_063690</name>
</gene>
<dbReference type="AlphaFoldDB" id="A0A5B7HIU5"/>
<comment type="caution">
    <text evidence="2">The sequence shown here is derived from an EMBL/GenBank/DDBJ whole genome shotgun (WGS) entry which is preliminary data.</text>
</comment>
<feature type="compositionally biased region" description="Low complexity" evidence="1">
    <location>
        <begin position="166"/>
        <end position="175"/>
    </location>
</feature>
<organism evidence="2 3">
    <name type="scientific">Portunus trituberculatus</name>
    <name type="common">Swimming crab</name>
    <name type="synonym">Neptunus trituberculatus</name>
    <dbReference type="NCBI Taxonomy" id="210409"/>
    <lineage>
        <taxon>Eukaryota</taxon>
        <taxon>Metazoa</taxon>
        <taxon>Ecdysozoa</taxon>
        <taxon>Arthropoda</taxon>
        <taxon>Crustacea</taxon>
        <taxon>Multicrustacea</taxon>
        <taxon>Malacostraca</taxon>
        <taxon>Eumalacostraca</taxon>
        <taxon>Eucarida</taxon>
        <taxon>Decapoda</taxon>
        <taxon>Pleocyemata</taxon>
        <taxon>Brachyura</taxon>
        <taxon>Eubrachyura</taxon>
        <taxon>Portunoidea</taxon>
        <taxon>Portunidae</taxon>
        <taxon>Portuninae</taxon>
        <taxon>Portunus</taxon>
    </lineage>
</organism>
<evidence type="ECO:0000313" key="2">
    <source>
        <dbReference type="EMBL" id="MPC69465.1"/>
    </source>
</evidence>
<feature type="region of interest" description="Disordered" evidence="1">
    <location>
        <begin position="166"/>
        <end position="194"/>
    </location>
</feature>
<reference evidence="2 3" key="1">
    <citation type="submission" date="2019-05" db="EMBL/GenBank/DDBJ databases">
        <title>Another draft genome of Portunus trituberculatus and its Hox gene families provides insights of decapod evolution.</title>
        <authorList>
            <person name="Jeong J.-H."/>
            <person name="Song I."/>
            <person name="Kim S."/>
            <person name="Choi T."/>
            <person name="Kim D."/>
            <person name="Ryu S."/>
            <person name="Kim W."/>
        </authorList>
    </citation>
    <scope>NUCLEOTIDE SEQUENCE [LARGE SCALE GENOMIC DNA]</scope>
    <source>
        <tissue evidence="2">Muscle</tissue>
    </source>
</reference>
<accession>A0A5B7HIU5</accession>
<proteinExistence type="predicted"/>
<name>A0A5B7HIU5_PORTR</name>
<evidence type="ECO:0000256" key="1">
    <source>
        <dbReference type="SAM" id="MobiDB-lite"/>
    </source>
</evidence>
<dbReference type="Proteomes" id="UP000324222">
    <property type="component" value="Unassembled WGS sequence"/>
</dbReference>
<dbReference type="EMBL" id="VSRR010029461">
    <property type="protein sequence ID" value="MPC69465.1"/>
    <property type="molecule type" value="Genomic_DNA"/>
</dbReference>
<keyword evidence="3" id="KW-1185">Reference proteome</keyword>
<protein>
    <submittedName>
        <fullName evidence="2">Uncharacterized protein</fullName>
    </submittedName>
</protein>
<feature type="compositionally biased region" description="Polar residues" evidence="1">
    <location>
        <begin position="180"/>
        <end position="194"/>
    </location>
</feature>